<evidence type="ECO:0000256" key="6">
    <source>
        <dbReference type="ARBA" id="ARBA00022960"/>
    </source>
</evidence>
<comment type="caution">
    <text evidence="12">The sequence shown here is derived from an EMBL/GenBank/DDBJ whole genome shotgun (WGS) entry which is preliminary data.</text>
</comment>
<keyword evidence="5 11" id="KW-0812">Transmembrane</keyword>
<keyword evidence="10 11" id="KW-0961">Cell wall biogenesis/degradation</keyword>
<dbReference type="GO" id="GO:0005886">
    <property type="term" value="C:plasma membrane"/>
    <property type="evidence" value="ECO:0007669"/>
    <property type="project" value="UniProtKB-SubCell"/>
</dbReference>
<feature type="transmembrane region" description="Helical" evidence="11">
    <location>
        <begin position="160"/>
        <end position="178"/>
    </location>
</feature>
<feature type="transmembrane region" description="Helical" evidence="11">
    <location>
        <begin position="351"/>
        <end position="371"/>
    </location>
</feature>
<evidence type="ECO:0000256" key="10">
    <source>
        <dbReference type="ARBA" id="ARBA00023316"/>
    </source>
</evidence>
<name>A0A323V092_9RHOO</name>
<dbReference type="GO" id="GO:0032153">
    <property type="term" value="C:cell division site"/>
    <property type="evidence" value="ECO:0007669"/>
    <property type="project" value="TreeGrafter"/>
</dbReference>
<keyword evidence="11" id="KW-0997">Cell inner membrane</keyword>
<dbReference type="EMBL" id="QKOE01000002">
    <property type="protein sequence ID" value="PZA17901.1"/>
    <property type="molecule type" value="Genomic_DNA"/>
</dbReference>
<evidence type="ECO:0000256" key="2">
    <source>
        <dbReference type="ARBA" id="ARBA00022475"/>
    </source>
</evidence>
<evidence type="ECO:0000256" key="7">
    <source>
        <dbReference type="ARBA" id="ARBA00022984"/>
    </source>
</evidence>
<proteinExistence type="inferred from homology"/>
<comment type="subcellular location">
    <subcellularLocation>
        <location evidence="11">Cell inner membrane</location>
        <topology evidence="11">Multi-pass membrane protein</topology>
    </subcellularLocation>
    <subcellularLocation>
        <location evidence="1">Membrane</location>
        <topology evidence="1">Multi-pass membrane protein</topology>
    </subcellularLocation>
</comment>
<dbReference type="InterPro" id="IPR018365">
    <property type="entry name" value="Cell_cycle_FtsW-rel_CS"/>
</dbReference>
<keyword evidence="3 11" id="KW-0328">Glycosyltransferase</keyword>
<feature type="transmembrane region" description="Helical" evidence="11">
    <location>
        <begin position="183"/>
        <end position="202"/>
    </location>
</feature>
<dbReference type="GO" id="GO:0008360">
    <property type="term" value="P:regulation of cell shape"/>
    <property type="evidence" value="ECO:0007669"/>
    <property type="project" value="UniProtKB-KW"/>
</dbReference>
<dbReference type="GO" id="GO:0008955">
    <property type="term" value="F:peptidoglycan glycosyltransferase activity"/>
    <property type="evidence" value="ECO:0007669"/>
    <property type="project" value="UniProtKB-UniRule"/>
</dbReference>
<feature type="transmembrane region" description="Helical" evidence="11">
    <location>
        <begin position="50"/>
        <end position="67"/>
    </location>
</feature>
<dbReference type="Proteomes" id="UP000248259">
    <property type="component" value="Unassembled WGS sequence"/>
</dbReference>
<evidence type="ECO:0000256" key="1">
    <source>
        <dbReference type="ARBA" id="ARBA00004141"/>
    </source>
</evidence>
<evidence type="ECO:0000256" key="8">
    <source>
        <dbReference type="ARBA" id="ARBA00022989"/>
    </source>
</evidence>
<evidence type="ECO:0000256" key="11">
    <source>
        <dbReference type="HAMAP-Rule" id="MF_02079"/>
    </source>
</evidence>
<dbReference type="GO" id="GO:0071555">
    <property type="term" value="P:cell wall organization"/>
    <property type="evidence" value="ECO:0007669"/>
    <property type="project" value="UniProtKB-KW"/>
</dbReference>
<dbReference type="PROSITE" id="PS00428">
    <property type="entry name" value="FTSW_RODA_SPOVE"/>
    <property type="match status" value="1"/>
</dbReference>
<reference evidence="12 13" key="1">
    <citation type="submission" date="2018-06" db="EMBL/GenBank/DDBJ databases">
        <title>Azoarcus communis strain SWub3 genome.</title>
        <authorList>
            <person name="Zorraquino Salvo V."/>
            <person name="Toubiana D."/>
            <person name="Blumwald E."/>
        </authorList>
    </citation>
    <scope>NUCLEOTIDE SEQUENCE [LARGE SCALE GENOMIC DNA]</scope>
    <source>
        <strain evidence="12 13">SWub3</strain>
    </source>
</reference>
<keyword evidence="6 11" id="KW-0133">Cell shape</keyword>
<dbReference type="Pfam" id="PF01098">
    <property type="entry name" value="FTSW_RODA_SPOVE"/>
    <property type="match status" value="1"/>
</dbReference>
<dbReference type="UniPathway" id="UPA00219"/>
<keyword evidence="4 11" id="KW-0808">Transferase</keyword>
<feature type="transmembrane region" description="Helical" evidence="11">
    <location>
        <begin position="21"/>
        <end position="38"/>
    </location>
</feature>
<feature type="transmembrane region" description="Helical" evidence="11">
    <location>
        <begin position="74"/>
        <end position="92"/>
    </location>
</feature>
<keyword evidence="13" id="KW-1185">Reference proteome</keyword>
<comment type="pathway">
    <text evidence="11">Cell wall biogenesis; peptidoglycan biosynthesis.</text>
</comment>
<evidence type="ECO:0000256" key="5">
    <source>
        <dbReference type="ARBA" id="ARBA00022692"/>
    </source>
</evidence>
<sequence length="380" mass="41055">MSDNRFHPLRLLRAFLRPIDPVLALIMAVLFGYAFVLMSSASPERLDSQTMHFVIAVVVMWCAAAIPGQRLLSLALPLYLLGVVLLIGVALFGEVSKGAQRWLDIGITRIQPSELMKIAMPMMLAWFFQQREGRIGWREFIFAGLLLAVPVALIVRQPDLGTSLLVAAAGFYVIFFAGLSWKLIAPVVIVGSLGIGSIVAFGDSLCQPGVEWVGIREYQKHRVCTLLDPTQDPLGKGFHIIQSTIAIGSGGVLGKGWMAGTQTHLAFLPERHTDFIFAVLAEEFGLGGAAVLLVVYLLLILRGFQIAAMAPTLGTRLLAGAVTMIFFTYAFVNMGMVSGILPVVGVPLPFISYGGTALVTLCLGVGILMSIRRSRLANKS</sequence>
<dbReference type="PANTHER" id="PTHR30474">
    <property type="entry name" value="CELL CYCLE PROTEIN"/>
    <property type="match status" value="1"/>
</dbReference>
<keyword evidence="7 11" id="KW-0573">Peptidoglycan synthesis</keyword>
<dbReference type="EC" id="2.4.99.28" evidence="11"/>
<dbReference type="GO" id="GO:0009252">
    <property type="term" value="P:peptidoglycan biosynthetic process"/>
    <property type="evidence" value="ECO:0007669"/>
    <property type="project" value="UniProtKB-UniRule"/>
</dbReference>
<comment type="catalytic activity">
    <reaction evidence="11">
        <text>[GlcNAc-(1-&gt;4)-Mur2Ac(oyl-L-Ala-gamma-D-Glu-L-Lys-D-Ala-D-Ala)](n)-di-trans,octa-cis-undecaprenyl diphosphate + beta-D-GlcNAc-(1-&gt;4)-Mur2Ac(oyl-L-Ala-gamma-D-Glu-L-Lys-D-Ala-D-Ala)-di-trans,octa-cis-undecaprenyl diphosphate = [GlcNAc-(1-&gt;4)-Mur2Ac(oyl-L-Ala-gamma-D-Glu-L-Lys-D-Ala-D-Ala)](n+1)-di-trans,octa-cis-undecaprenyl diphosphate + di-trans,octa-cis-undecaprenyl diphosphate + H(+)</text>
        <dbReference type="Rhea" id="RHEA:23708"/>
        <dbReference type="Rhea" id="RHEA-COMP:9602"/>
        <dbReference type="Rhea" id="RHEA-COMP:9603"/>
        <dbReference type="ChEBI" id="CHEBI:15378"/>
        <dbReference type="ChEBI" id="CHEBI:58405"/>
        <dbReference type="ChEBI" id="CHEBI:60033"/>
        <dbReference type="ChEBI" id="CHEBI:78435"/>
        <dbReference type="EC" id="2.4.99.28"/>
    </reaction>
</comment>
<dbReference type="PANTHER" id="PTHR30474:SF1">
    <property type="entry name" value="PEPTIDOGLYCAN GLYCOSYLTRANSFERASE MRDB"/>
    <property type="match status" value="1"/>
</dbReference>
<keyword evidence="8 11" id="KW-1133">Transmembrane helix</keyword>
<gene>
    <name evidence="11" type="primary">mrdB</name>
    <name evidence="11" type="synonym">rodA</name>
    <name evidence="12" type="ORF">DNK49_05110</name>
</gene>
<keyword evidence="9 11" id="KW-0472">Membrane</keyword>
<dbReference type="HAMAP" id="MF_02079">
    <property type="entry name" value="PGT_RodA"/>
    <property type="match status" value="1"/>
</dbReference>
<accession>A0A323V092</accession>
<evidence type="ECO:0000313" key="13">
    <source>
        <dbReference type="Proteomes" id="UP000248259"/>
    </source>
</evidence>
<feature type="transmembrane region" description="Helical" evidence="11">
    <location>
        <begin position="135"/>
        <end position="154"/>
    </location>
</feature>
<dbReference type="RefSeq" id="WP_110523243.1">
    <property type="nucleotide sequence ID" value="NZ_QKOE01000002.1"/>
</dbReference>
<dbReference type="AlphaFoldDB" id="A0A323V092"/>
<evidence type="ECO:0000313" key="12">
    <source>
        <dbReference type="EMBL" id="PZA17901.1"/>
    </source>
</evidence>
<dbReference type="InterPro" id="IPR011923">
    <property type="entry name" value="RodA/MrdB"/>
</dbReference>
<protein>
    <recommendedName>
        <fullName evidence="11">Peptidoglycan glycosyltransferase MrdB</fullName>
        <shortName evidence="11">PGT</shortName>
        <ecNumber evidence="11">2.4.99.28</ecNumber>
    </recommendedName>
    <alternativeName>
        <fullName evidence="11">Cell elongation protein RodA</fullName>
    </alternativeName>
    <alternativeName>
        <fullName evidence="11">Cell wall polymerase</fullName>
    </alternativeName>
    <alternativeName>
        <fullName evidence="11">Peptidoglycan polymerase</fullName>
        <shortName evidence="11">PG polymerase</shortName>
    </alternativeName>
</protein>
<dbReference type="GO" id="GO:0051301">
    <property type="term" value="P:cell division"/>
    <property type="evidence" value="ECO:0007669"/>
    <property type="project" value="InterPro"/>
</dbReference>
<keyword evidence="2 11" id="KW-1003">Cell membrane</keyword>
<dbReference type="OrthoDB" id="9768187at2"/>
<dbReference type="InterPro" id="IPR001182">
    <property type="entry name" value="FtsW/RodA"/>
</dbReference>
<feature type="transmembrane region" description="Helical" evidence="11">
    <location>
        <begin position="275"/>
        <end position="301"/>
    </location>
</feature>
<evidence type="ECO:0000256" key="4">
    <source>
        <dbReference type="ARBA" id="ARBA00022679"/>
    </source>
</evidence>
<evidence type="ECO:0000256" key="3">
    <source>
        <dbReference type="ARBA" id="ARBA00022676"/>
    </source>
</evidence>
<organism evidence="12 13">
    <name type="scientific">Parazoarcus communis SWub3 = DSM 12120</name>
    <dbReference type="NCBI Taxonomy" id="1121029"/>
    <lineage>
        <taxon>Bacteria</taxon>
        <taxon>Pseudomonadati</taxon>
        <taxon>Pseudomonadota</taxon>
        <taxon>Betaproteobacteria</taxon>
        <taxon>Rhodocyclales</taxon>
        <taxon>Zoogloeaceae</taxon>
        <taxon>Parazoarcus</taxon>
    </lineage>
</organism>
<evidence type="ECO:0000256" key="9">
    <source>
        <dbReference type="ARBA" id="ARBA00023136"/>
    </source>
</evidence>
<comment type="function">
    <text evidence="11">Peptidoglycan polymerase that is essential for cell wall elongation.</text>
</comment>
<dbReference type="NCBIfam" id="TIGR02210">
    <property type="entry name" value="rodA_shape"/>
    <property type="match status" value="1"/>
</dbReference>
<dbReference type="GO" id="GO:0015648">
    <property type="term" value="F:lipid-linked peptidoglycan transporter activity"/>
    <property type="evidence" value="ECO:0007669"/>
    <property type="project" value="TreeGrafter"/>
</dbReference>
<comment type="similarity">
    <text evidence="11">Belongs to the SEDS family. MrdB/RodA subfamily.</text>
</comment>
<feature type="transmembrane region" description="Helical" evidence="11">
    <location>
        <begin position="313"/>
        <end position="331"/>
    </location>
</feature>